<organismHost>
    <name type="scientific">Homo sapiens</name>
    <name type="common">Human</name>
    <dbReference type="NCBI Taxonomy" id="9606"/>
</organismHost>
<organism evidence="1">
    <name type="scientific">Human cytomegalovirus</name>
    <name type="common">HHV-5</name>
    <name type="synonym">Human herpesvirus 5</name>
    <dbReference type="NCBI Taxonomy" id="10359"/>
    <lineage>
        <taxon>Viruses</taxon>
        <taxon>Duplodnaviria</taxon>
        <taxon>Heunggongvirae</taxon>
        <taxon>Peploviricota</taxon>
        <taxon>Herviviricetes</taxon>
        <taxon>Herpesvirales</taxon>
        <taxon>Orthoherpesviridae</taxon>
        <taxon>Betaherpesvirinae</taxon>
        <taxon>Cytomegalovirus</taxon>
        <taxon>Cytomegalovirus humanbeta5</taxon>
    </lineage>
</organism>
<accession>Q69189</accession>
<name>Q69189_HCMV</name>
<feature type="non-terminal residue" evidence="1">
    <location>
        <position position="70"/>
    </location>
</feature>
<reference evidence="1" key="1">
    <citation type="journal article" date="1991" name="J. Clin. Microbiol.">
        <title>Comparative sequence analysis of human cytomegalovirus strains.</title>
        <authorList>
            <person name="Lehner R."/>
            <person name="Stamminger T."/>
            <person name="Mach M."/>
        </authorList>
    </citation>
    <scope>NUCLEOTIDE SEQUENCE</scope>
</reference>
<sequence>YRPHGVGRLRGLRYHLHNLLFTDRSRLFSIRQSAIRLPPGRLLRTLRPHLPHRAVRRLYHRRRLPYRHQL</sequence>
<dbReference type="EMBL" id="M64957">
    <property type="protein sequence ID" value="AAA45960.1"/>
    <property type="molecule type" value="Genomic_DNA"/>
</dbReference>
<proteinExistence type="predicted"/>
<feature type="non-terminal residue" evidence="1">
    <location>
        <position position="1"/>
    </location>
</feature>
<gene>
    <name evidence="1" type="primary">UL100</name>
</gene>
<evidence type="ECO:0000313" key="1">
    <source>
        <dbReference type="EMBL" id="AAA45960.1"/>
    </source>
</evidence>
<protein>
    <submittedName>
        <fullName evidence="1">IMP</fullName>
    </submittedName>
</protein>